<evidence type="ECO:0000256" key="3">
    <source>
        <dbReference type="ARBA" id="ARBA00022525"/>
    </source>
</evidence>
<protein>
    <recommendedName>
        <fullName evidence="6">DUF642 domain-containing protein</fullName>
    </recommendedName>
</protein>
<organism evidence="7 8">
    <name type="scientific">Aegilops tauschii subsp. strangulata</name>
    <name type="common">Goatgrass</name>
    <dbReference type="NCBI Taxonomy" id="200361"/>
    <lineage>
        <taxon>Eukaryota</taxon>
        <taxon>Viridiplantae</taxon>
        <taxon>Streptophyta</taxon>
        <taxon>Embryophyta</taxon>
        <taxon>Tracheophyta</taxon>
        <taxon>Spermatophyta</taxon>
        <taxon>Magnoliopsida</taxon>
        <taxon>Liliopsida</taxon>
        <taxon>Poales</taxon>
        <taxon>Poaceae</taxon>
        <taxon>BOP clade</taxon>
        <taxon>Pooideae</taxon>
        <taxon>Triticodae</taxon>
        <taxon>Triticeae</taxon>
        <taxon>Triticinae</taxon>
        <taxon>Aegilops</taxon>
    </lineage>
</organism>
<dbReference type="InterPro" id="IPR008979">
    <property type="entry name" value="Galactose-bd-like_sf"/>
</dbReference>
<dbReference type="SUPFAM" id="SSF49785">
    <property type="entry name" value="Galactose-binding domain-like"/>
    <property type="match status" value="1"/>
</dbReference>
<accession>A0A453LT22</accession>
<comment type="subcellular location">
    <subcellularLocation>
        <location evidence="1">Secreted</location>
        <location evidence="1">Cell wall</location>
    </subcellularLocation>
</comment>
<dbReference type="STRING" id="200361.A0A453LT22"/>
<keyword evidence="4" id="KW-0732">Signal</keyword>
<evidence type="ECO:0000256" key="4">
    <source>
        <dbReference type="ARBA" id="ARBA00022729"/>
    </source>
</evidence>
<reference evidence="7" key="3">
    <citation type="journal article" date="2017" name="Nature">
        <title>Genome sequence of the progenitor of the wheat D genome Aegilops tauschii.</title>
        <authorList>
            <person name="Luo M.C."/>
            <person name="Gu Y.Q."/>
            <person name="Puiu D."/>
            <person name="Wang H."/>
            <person name="Twardziok S.O."/>
            <person name="Deal K.R."/>
            <person name="Huo N."/>
            <person name="Zhu T."/>
            <person name="Wang L."/>
            <person name="Wang Y."/>
            <person name="McGuire P.E."/>
            <person name="Liu S."/>
            <person name="Long H."/>
            <person name="Ramasamy R.K."/>
            <person name="Rodriguez J.C."/>
            <person name="Van S.L."/>
            <person name="Yuan L."/>
            <person name="Wang Z."/>
            <person name="Xia Z."/>
            <person name="Xiao L."/>
            <person name="Anderson O.D."/>
            <person name="Ouyang S."/>
            <person name="Liang Y."/>
            <person name="Zimin A.V."/>
            <person name="Pertea G."/>
            <person name="Qi P."/>
            <person name="Bennetzen J.L."/>
            <person name="Dai X."/>
            <person name="Dawson M.W."/>
            <person name="Muller H.G."/>
            <person name="Kugler K."/>
            <person name="Rivarola-Duarte L."/>
            <person name="Spannagl M."/>
            <person name="Mayer K.F.X."/>
            <person name="Lu F.H."/>
            <person name="Bevan M.W."/>
            <person name="Leroy P."/>
            <person name="Li P."/>
            <person name="You F.M."/>
            <person name="Sun Q."/>
            <person name="Liu Z."/>
            <person name="Lyons E."/>
            <person name="Wicker T."/>
            <person name="Salzberg S.L."/>
            <person name="Devos K.M."/>
            <person name="Dvorak J."/>
        </authorList>
    </citation>
    <scope>NUCLEOTIDE SEQUENCE [LARGE SCALE GENOMIC DNA]</scope>
    <source>
        <strain evidence="7">cv. AL8/78</strain>
    </source>
</reference>
<sequence length="478" mass="51445">TTHSERHLDLARACRCAFPGRHEPTTPTPTQGERAPADHGNQWNLPFGGAQLARRLNGRPIRCHLPDGQVTPCSCSTAVFHPVPKQRRELYIDRLVIAGEMMLNGALFLLVCAAARAAASGGDGPLLNGNFEYAPNRSQMNGTRVMAPNAIPYWKVTGFVEYIESGARQGDMVLTVPEGRHAVQLGTESSIRQQLSVTRGKYYSITFSAARTCAQSERLKVSVVPGDDDVADELPIQTVYTSSGWDSYSWAFKAKQGVVSFIIHHGDDHAEDPACGPIIDCVAIRALNPPRATPHNMLINGDFEEGPYITPGSPWGVLVPPIDEDDTSPLPGWMVMSYSKVVKYIDSAHFRVPHGARAVELVAGLEVALVQEVATVPGSSCRLQFSVGDAANGCAASPMRVQVATARGSKSVPYNSKGTGGYTRDALDFTADGNSTRVVFYSSGYHTTSDGSGTLCGPVVDDVSLVCVSRPHARRLLR</sequence>
<reference evidence="7" key="5">
    <citation type="journal article" date="2021" name="G3 (Bethesda)">
        <title>Aegilops tauschii genome assembly Aet v5.0 features greater sequence contiguity and improved annotation.</title>
        <authorList>
            <person name="Wang L."/>
            <person name="Zhu T."/>
            <person name="Rodriguez J.C."/>
            <person name="Deal K.R."/>
            <person name="Dubcovsky J."/>
            <person name="McGuire P.E."/>
            <person name="Lux T."/>
            <person name="Spannagl M."/>
            <person name="Mayer K.F.X."/>
            <person name="Baldrich P."/>
            <person name="Meyers B.C."/>
            <person name="Huo N."/>
            <person name="Gu Y.Q."/>
            <person name="Zhou H."/>
            <person name="Devos K.M."/>
            <person name="Bennetzen J.L."/>
            <person name="Unver T."/>
            <person name="Budak H."/>
            <person name="Gulick P.J."/>
            <person name="Galiba G."/>
            <person name="Kalapos B."/>
            <person name="Nelson D.R."/>
            <person name="Li P."/>
            <person name="You F.M."/>
            <person name="Luo M.C."/>
            <person name="Dvorak J."/>
        </authorList>
    </citation>
    <scope>NUCLEOTIDE SEQUENCE [LARGE SCALE GENOMIC DNA]</scope>
    <source>
        <strain evidence="7">cv. AL8/78</strain>
    </source>
</reference>
<evidence type="ECO:0000313" key="7">
    <source>
        <dbReference type="EnsemblPlants" id="AET5Gv20899200.1"/>
    </source>
</evidence>
<dbReference type="Gene3D" id="2.60.120.260">
    <property type="entry name" value="Galactose-binding domain-like"/>
    <property type="match status" value="2"/>
</dbReference>
<evidence type="ECO:0000256" key="5">
    <source>
        <dbReference type="ARBA" id="ARBA00023180"/>
    </source>
</evidence>
<feature type="domain" description="DUF642" evidence="6">
    <location>
        <begin position="125"/>
        <end position="285"/>
    </location>
</feature>
<dbReference type="Pfam" id="PF04862">
    <property type="entry name" value="DUF642"/>
    <property type="match status" value="2"/>
</dbReference>
<evidence type="ECO:0000256" key="2">
    <source>
        <dbReference type="ARBA" id="ARBA00022512"/>
    </source>
</evidence>
<dbReference type="EnsemblPlants" id="AET5Gv20899200.1">
    <property type="protein sequence ID" value="AET5Gv20899200.1"/>
    <property type="gene ID" value="AET5Gv20899200"/>
</dbReference>
<keyword evidence="8" id="KW-1185">Reference proteome</keyword>
<dbReference type="InterPro" id="IPR006946">
    <property type="entry name" value="DGR2-like_dom"/>
</dbReference>
<dbReference type="PANTHER" id="PTHR31265:SF51">
    <property type="entry name" value="DUF642 DOMAIN-CONTAINING PROTEIN"/>
    <property type="match status" value="1"/>
</dbReference>
<keyword evidence="5" id="KW-0325">Glycoprotein</keyword>
<dbReference type="PANTHER" id="PTHR31265">
    <property type="entry name" value="OS02G0527500 PROTEIN-RELATED"/>
    <property type="match status" value="1"/>
</dbReference>
<keyword evidence="3" id="KW-0964">Secreted</keyword>
<evidence type="ECO:0000256" key="1">
    <source>
        <dbReference type="ARBA" id="ARBA00004191"/>
    </source>
</evidence>
<name>A0A453LT22_AEGTS</name>
<feature type="domain" description="DUF642" evidence="6">
    <location>
        <begin position="297"/>
        <end position="465"/>
    </location>
</feature>
<dbReference type="Proteomes" id="UP000015105">
    <property type="component" value="Chromosome 5D"/>
</dbReference>
<evidence type="ECO:0000259" key="6">
    <source>
        <dbReference type="Pfam" id="PF04862"/>
    </source>
</evidence>
<reference evidence="8" key="1">
    <citation type="journal article" date="2014" name="Science">
        <title>Ancient hybridizations among the ancestral genomes of bread wheat.</title>
        <authorList>
            <consortium name="International Wheat Genome Sequencing Consortium,"/>
            <person name="Marcussen T."/>
            <person name="Sandve S.R."/>
            <person name="Heier L."/>
            <person name="Spannagl M."/>
            <person name="Pfeifer M."/>
            <person name="Jakobsen K.S."/>
            <person name="Wulff B.B."/>
            <person name="Steuernagel B."/>
            <person name="Mayer K.F."/>
            <person name="Olsen O.A."/>
        </authorList>
    </citation>
    <scope>NUCLEOTIDE SEQUENCE [LARGE SCALE GENOMIC DNA]</scope>
    <source>
        <strain evidence="8">cv. AL8/78</strain>
    </source>
</reference>
<keyword evidence="2" id="KW-0134">Cell wall</keyword>
<evidence type="ECO:0000313" key="8">
    <source>
        <dbReference type="Proteomes" id="UP000015105"/>
    </source>
</evidence>
<proteinExistence type="predicted"/>
<dbReference type="Gramene" id="AET5Gv20899200.1">
    <property type="protein sequence ID" value="AET5Gv20899200.1"/>
    <property type="gene ID" value="AET5Gv20899200"/>
</dbReference>
<dbReference type="InterPro" id="IPR052437">
    <property type="entry name" value="Pectin_Meth_Modulator"/>
</dbReference>
<reference evidence="8" key="2">
    <citation type="journal article" date="2017" name="Nat. Plants">
        <title>The Aegilops tauschii genome reveals multiple impacts of transposons.</title>
        <authorList>
            <person name="Zhao G."/>
            <person name="Zou C."/>
            <person name="Li K."/>
            <person name="Wang K."/>
            <person name="Li T."/>
            <person name="Gao L."/>
            <person name="Zhang X."/>
            <person name="Wang H."/>
            <person name="Yang Z."/>
            <person name="Liu X."/>
            <person name="Jiang W."/>
            <person name="Mao L."/>
            <person name="Kong X."/>
            <person name="Jiao Y."/>
            <person name="Jia J."/>
        </authorList>
    </citation>
    <scope>NUCLEOTIDE SEQUENCE [LARGE SCALE GENOMIC DNA]</scope>
    <source>
        <strain evidence="8">cv. AL8/78</strain>
    </source>
</reference>
<reference evidence="7" key="4">
    <citation type="submission" date="2019-03" db="UniProtKB">
        <authorList>
            <consortium name="EnsemblPlants"/>
        </authorList>
    </citation>
    <scope>IDENTIFICATION</scope>
</reference>
<dbReference type="AlphaFoldDB" id="A0A453LT22"/>